<evidence type="ECO:0000256" key="1">
    <source>
        <dbReference type="ARBA" id="ARBA00022679"/>
    </source>
</evidence>
<reference evidence="8 9" key="1">
    <citation type="journal article" date="2018" name="Front. Microbiol.">
        <title>Hydrolytic Capabilities as a Key to Environmental Success: Chitinolytic and Cellulolytic Acidobacteria From Acidic Sub-arctic Soils and Boreal Peatlands.</title>
        <authorList>
            <person name="Belova S.E."/>
            <person name="Ravin N.V."/>
            <person name="Pankratov T.A."/>
            <person name="Rakitin A.L."/>
            <person name="Ivanova A.A."/>
            <person name="Beletsky A.V."/>
            <person name="Mardanov A.V."/>
            <person name="Sinninghe Damste J.S."/>
            <person name="Dedysh S.N."/>
        </authorList>
    </citation>
    <scope>NUCLEOTIDE SEQUENCE [LARGE SCALE GENOMIC DNA]</scope>
    <source>
        <strain evidence="8 9">SBC82</strain>
    </source>
</reference>
<evidence type="ECO:0000256" key="2">
    <source>
        <dbReference type="ARBA" id="ARBA00022741"/>
    </source>
</evidence>
<dbReference type="KEGG" id="abas:ACPOL_3446"/>
<keyword evidence="4 5" id="KW-0067">ATP-binding</keyword>
<dbReference type="CDD" id="cd14014">
    <property type="entry name" value="STKc_PknB_like"/>
    <property type="match status" value="1"/>
</dbReference>
<dbReference type="InterPro" id="IPR008271">
    <property type="entry name" value="Ser/Thr_kinase_AS"/>
</dbReference>
<evidence type="ECO:0000256" key="4">
    <source>
        <dbReference type="ARBA" id="ARBA00022840"/>
    </source>
</evidence>
<dbReference type="AlphaFoldDB" id="A0A2Z5G0P0"/>
<dbReference type="SUPFAM" id="SSF82171">
    <property type="entry name" value="DPP6 N-terminal domain-like"/>
    <property type="match status" value="1"/>
</dbReference>
<keyword evidence="3 8" id="KW-0418">Kinase</keyword>
<dbReference type="GO" id="GO:0005524">
    <property type="term" value="F:ATP binding"/>
    <property type="evidence" value="ECO:0007669"/>
    <property type="project" value="UniProtKB-UniRule"/>
</dbReference>
<keyword evidence="1" id="KW-0808">Transferase</keyword>
<accession>A0A2Z5G0P0</accession>
<dbReference type="InterPro" id="IPR011042">
    <property type="entry name" value="6-blade_b-propeller_TolB-like"/>
</dbReference>
<dbReference type="Gene3D" id="3.30.200.20">
    <property type="entry name" value="Phosphorylase Kinase, domain 1"/>
    <property type="match status" value="1"/>
</dbReference>
<feature type="transmembrane region" description="Helical" evidence="6">
    <location>
        <begin position="331"/>
        <end position="351"/>
    </location>
</feature>
<dbReference type="InterPro" id="IPR011659">
    <property type="entry name" value="WD40"/>
</dbReference>
<dbReference type="PANTHER" id="PTHR43289">
    <property type="entry name" value="MITOGEN-ACTIVATED PROTEIN KINASE KINASE KINASE 20-RELATED"/>
    <property type="match status" value="1"/>
</dbReference>
<protein>
    <submittedName>
        <fullName evidence="8">Serine/threonine protein kinase</fullName>
    </submittedName>
</protein>
<dbReference type="PROSITE" id="PS00108">
    <property type="entry name" value="PROTEIN_KINASE_ST"/>
    <property type="match status" value="1"/>
</dbReference>
<sequence length="910" mass="98988">MTQERFRKIEELYHACREASADKRAALLAQADSEVRHEVESLLVERTDHDFFDRPAIHNPLQLPNESTVAQLTSGATLGPYRIESKLGEGGMGQVFRAVDTRLGRSVAIKISHGEFSARFDREARAISSLNHPNICTVHDVGPNYLVMELVEGETLAERLKQGPMPIEMVLRYGGQIAAALAEAHGKGVVHRDLKPGNIMIAKSGVKVLDFGLAKSGHDETLTASHMVMGTPAYMSPEQRQGQTADARSDIYSFGRVLYEMLTGTRVGSVRRPIPSTKMEKIVSRCLEENPERRWQSAAELEASLADVTASGSRGRSALAAGSGVRSLSAAWFYAGLALVVGAITCGVYLYSTRKSSAPMATQDAWTPLTDLADSAVSPAISPDGRMLAFVRGSNTFYGEGQVYVELLPGGEPVQLTHDGVEKMSPEFSPDGSRIAYTTVPGFWDTWVVPVLGGEPRLMLGNAEGLTWIDTKNILFSELKKGLHMVLVTAGENRENSRDIYVPPRERGMAHRSAISPDHKWVLLTEMDNGGWLPCRLVPFDGTSPGRTVGPTKGGCTYVGWSPDGGWMYFSSDAGGHFHIWRQRFPGGTPQQVTSGATEEEGIAMAPDGGSLITSVGLVQSTIMLHDSKGERQLSSANYAVKPRFSADGKYIFYLVPPPGTSGQLFGSGELFRVGLETGESQHLLPGFLMNGYALFPDGKRVVFSAADPKVHSRLWIADLDLRSSPRQFPSTVDEDSPEVDQNGNIYFRAAEGGSNFLYQMKEDGSDRLKALPSSILEFESVSPDGRWAVVGASSQHQDPPFANLTAFPLGGATPVIICREHCEARWGDQGKTFAVFLNDREAGKTVIFQLDAEDSLPSLPPDGVGSVDHPETLKGTKVINKMVIPGPNPGQYAYLLRSVHRNLYRIPLP</sequence>
<keyword evidence="8" id="KW-0723">Serine/threonine-protein kinase</keyword>
<evidence type="ECO:0000259" key="7">
    <source>
        <dbReference type="PROSITE" id="PS50011"/>
    </source>
</evidence>
<dbReference type="Pfam" id="PF00069">
    <property type="entry name" value="Pkinase"/>
    <property type="match status" value="1"/>
</dbReference>
<dbReference type="SUPFAM" id="SSF69304">
    <property type="entry name" value="Tricorn protease N-terminal domain"/>
    <property type="match status" value="1"/>
</dbReference>
<feature type="binding site" evidence="5">
    <location>
        <position position="110"/>
    </location>
    <ligand>
        <name>ATP</name>
        <dbReference type="ChEBI" id="CHEBI:30616"/>
    </ligand>
</feature>
<proteinExistence type="predicted"/>
<dbReference type="InterPro" id="IPR011009">
    <property type="entry name" value="Kinase-like_dom_sf"/>
</dbReference>
<dbReference type="EMBL" id="CP030840">
    <property type="protein sequence ID" value="AXC12733.1"/>
    <property type="molecule type" value="Genomic_DNA"/>
</dbReference>
<evidence type="ECO:0000313" key="9">
    <source>
        <dbReference type="Proteomes" id="UP000253606"/>
    </source>
</evidence>
<name>A0A2Z5G0P0_9BACT</name>
<dbReference type="Gene3D" id="1.10.510.10">
    <property type="entry name" value="Transferase(Phosphotransferase) domain 1"/>
    <property type="match status" value="1"/>
</dbReference>
<evidence type="ECO:0000256" key="6">
    <source>
        <dbReference type="SAM" id="Phobius"/>
    </source>
</evidence>
<dbReference type="Pfam" id="PF07676">
    <property type="entry name" value="PD40"/>
    <property type="match status" value="3"/>
</dbReference>
<keyword evidence="6" id="KW-1133">Transmembrane helix</keyword>
<dbReference type="PANTHER" id="PTHR43289:SF6">
    <property type="entry name" value="SERINE_THREONINE-PROTEIN KINASE NEKL-3"/>
    <property type="match status" value="1"/>
</dbReference>
<feature type="domain" description="Protein kinase" evidence="7">
    <location>
        <begin position="81"/>
        <end position="333"/>
    </location>
</feature>
<keyword evidence="6" id="KW-0812">Transmembrane</keyword>
<dbReference type="Proteomes" id="UP000253606">
    <property type="component" value="Chromosome"/>
</dbReference>
<keyword evidence="2 5" id="KW-0547">Nucleotide-binding</keyword>
<evidence type="ECO:0000256" key="3">
    <source>
        <dbReference type="ARBA" id="ARBA00022777"/>
    </source>
</evidence>
<gene>
    <name evidence="8" type="ORF">ACPOL_3446</name>
</gene>
<dbReference type="SMART" id="SM00220">
    <property type="entry name" value="S_TKc"/>
    <property type="match status" value="1"/>
</dbReference>
<organism evidence="8 9">
    <name type="scientific">Acidisarcina polymorpha</name>
    <dbReference type="NCBI Taxonomy" id="2211140"/>
    <lineage>
        <taxon>Bacteria</taxon>
        <taxon>Pseudomonadati</taxon>
        <taxon>Acidobacteriota</taxon>
        <taxon>Terriglobia</taxon>
        <taxon>Terriglobales</taxon>
        <taxon>Acidobacteriaceae</taxon>
        <taxon>Acidisarcina</taxon>
    </lineage>
</organism>
<keyword evidence="6" id="KW-0472">Membrane</keyword>
<evidence type="ECO:0000256" key="5">
    <source>
        <dbReference type="PROSITE-ProRule" id="PRU10141"/>
    </source>
</evidence>
<dbReference type="OrthoDB" id="99400at2"/>
<dbReference type="InterPro" id="IPR000719">
    <property type="entry name" value="Prot_kinase_dom"/>
</dbReference>
<keyword evidence="9" id="KW-1185">Reference proteome</keyword>
<dbReference type="SUPFAM" id="SSF56112">
    <property type="entry name" value="Protein kinase-like (PK-like)"/>
    <property type="match status" value="1"/>
</dbReference>
<dbReference type="GO" id="GO:0004674">
    <property type="term" value="F:protein serine/threonine kinase activity"/>
    <property type="evidence" value="ECO:0007669"/>
    <property type="project" value="UniProtKB-KW"/>
</dbReference>
<dbReference type="PROSITE" id="PS00107">
    <property type="entry name" value="PROTEIN_KINASE_ATP"/>
    <property type="match status" value="1"/>
</dbReference>
<dbReference type="PROSITE" id="PS50011">
    <property type="entry name" value="PROTEIN_KINASE_DOM"/>
    <property type="match status" value="1"/>
</dbReference>
<evidence type="ECO:0000313" key="8">
    <source>
        <dbReference type="EMBL" id="AXC12733.1"/>
    </source>
</evidence>
<dbReference type="InterPro" id="IPR017441">
    <property type="entry name" value="Protein_kinase_ATP_BS"/>
</dbReference>
<dbReference type="Gene3D" id="2.120.10.30">
    <property type="entry name" value="TolB, C-terminal domain"/>
    <property type="match status" value="2"/>
</dbReference>